<dbReference type="KEGG" id="vg:17699613"/>
<evidence type="ECO:0000256" key="1">
    <source>
        <dbReference type="SAM" id="MobiDB-lite"/>
    </source>
</evidence>
<reference evidence="2 3" key="1">
    <citation type="submission" date="2013-11" db="EMBL/GenBank/DDBJ databases">
        <title>Dynamic genome rearrangements of T7-like phages that infect Ralstonia solanacearum.</title>
        <authorList>
            <person name="Kotera S."/>
            <person name="Fujiwara A."/>
            <person name="Kawasaki T."/>
            <person name="Fujie M."/>
            <person name="Yamada T."/>
        </authorList>
    </citation>
    <scope>NUCLEOTIDE SEQUENCE [LARGE SCALE GENOMIC DNA]</scope>
</reference>
<evidence type="ECO:0000313" key="3">
    <source>
        <dbReference type="Proteomes" id="UP000017866"/>
    </source>
</evidence>
<keyword evidence="3" id="KW-1185">Reference proteome</keyword>
<sequence>MDSENQSRDSLHDLQFIQRTNCRSLTIGDDDEDAPETDGPPRASAQVRCAGSDRAR</sequence>
<accession>U6C806</accession>
<proteinExistence type="predicted"/>
<dbReference type="GeneID" id="17699613"/>
<dbReference type="EMBL" id="AB863625">
    <property type="protein sequence ID" value="BAO04706.1"/>
    <property type="molecule type" value="Genomic_DNA"/>
</dbReference>
<organism evidence="2 3">
    <name type="scientific">Ralstonia phage RSK1</name>
    <dbReference type="NCBI Taxonomy" id="1417599"/>
    <lineage>
        <taxon>Viruses</taxon>
        <taxon>Duplodnaviria</taxon>
        <taxon>Heunggongvirae</taxon>
        <taxon>Uroviricota</taxon>
        <taxon>Caudoviricetes</taxon>
        <taxon>Firingavirus</taxon>
        <taxon>Firingavirus RSK1</taxon>
    </lineage>
</organism>
<feature type="region of interest" description="Disordered" evidence="1">
    <location>
        <begin position="23"/>
        <end position="56"/>
    </location>
</feature>
<name>U6C806_9CAUD</name>
<dbReference type="Proteomes" id="UP000017866">
    <property type="component" value="Segment"/>
</dbReference>
<evidence type="ECO:0000313" key="2">
    <source>
        <dbReference type="EMBL" id="BAO04706.1"/>
    </source>
</evidence>
<dbReference type="RefSeq" id="YP_008853826.1">
    <property type="nucleotide sequence ID" value="NC_022915.1"/>
</dbReference>
<protein>
    <submittedName>
        <fullName evidence="2">Uncharacterized protein</fullName>
    </submittedName>
</protein>